<dbReference type="OrthoDB" id="9789797at2"/>
<keyword evidence="6" id="KW-0472">Membrane</keyword>
<dbReference type="InterPro" id="IPR039901">
    <property type="entry name" value="Kdotransferase"/>
</dbReference>
<dbReference type="Pfam" id="PF00534">
    <property type="entry name" value="Glycos_transf_1"/>
    <property type="match status" value="1"/>
</dbReference>
<dbReference type="InterPro" id="IPR001296">
    <property type="entry name" value="Glyco_trans_1"/>
</dbReference>
<keyword evidence="13" id="KW-1003">Cell membrane</keyword>
<keyword evidence="8" id="KW-0812">Transmembrane</keyword>
<keyword evidence="13" id="KW-0448">Lipopolysaccharide biosynthesis</keyword>
<feature type="active site" description="Proton acceptor" evidence="11">
    <location>
        <position position="59"/>
    </location>
</feature>
<dbReference type="RefSeq" id="WP_121145916.1">
    <property type="nucleotide sequence ID" value="NZ_RBWY01000006.1"/>
</dbReference>
<dbReference type="FunFam" id="3.40.50.2000:FF:000032">
    <property type="entry name" value="3-deoxy-D-manno-octulosonic acid transferase"/>
    <property type="match status" value="1"/>
</dbReference>
<dbReference type="AlphaFoldDB" id="A0A495RAC1"/>
<dbReference type="GO" id="GO:0043842">
    <property type="term" value="F:Kdo transferase activity"/>
    <property type="evidence" value="ECO:0007669"/>
    <property type="project" value="UniProtKB-EC"/>
</dbReference>
<name>A0A495RAC1_9GAMM</name>
<comment type="pathway">
    <text evidence="2 13">Bacterial outer membrane biogenesis; LPS core biosynthesis.</text>
</comment>
<evidence type="ECO:0000256" key="1">
    <source>
        <dbReference type="ARBA" id="ARBA00004388"/>
    </source>
</evidence>
<evidence type="ECO:0000313" key="16">
    <source>
        <dbReference type="EMBL" id="RKS84443.1"/>
    </source>
</evidence>
<evidence type="ECO:0000256" key="11">
    <source>
        <dbReference type="PIRSR" id="PIRSR639901-1"/>
    </source>
</evidence>
<comment type="similarity">
    <text evidence="3">Belongs to the glycosyltransferase group 1 family. Glycosyltransferase 30 subfamily.</text>
</comment>
<dbReference type="NCBIfam" id="NF004388">
    <property type="entry name" value="PRK05749.1-4"/>
    <property type="match status" value="1"/>
</dbReference>
<feature type="domain" description="3-deoxy-D-manno-octulosonic-acid transferase N-terminal" evidence="15">
    <location>
        <begin position="32"/>
        <end position="210"/>
    </location>
</feature>
<dbReference type="InterPro" id="IPR007507">
    <property type="entry name" value="Glycos_transf_N"/>
</dbReference>
<dbReference type="EMBL" id="RBWY01000006">
    <property type="protein sequence ID" value="RKS84443.1"/>
    <property type="molecule type" value="Genomic_DNA"/>
</dbReference>
<dbReference type="UniPathway" id="UPA00958"/>
<reference evidence="16 17" key="1">
    <citation type="submission" date="2018-10" db="EMBL/GenBank/DDBJ databases">
        <title>Genomic Encyclopedia of Type Strains, Phase IV (KMG-IV): sequencing the most valuable type-strain genomes for metagenomic binning, comparative biology and taxonomic classification.</title>
        <authorList>
            <person name="Goeker M."/>
        </authorList>
    </citation>
    <scope>NUCLEOTIDE SEQUENCE [LARGE SCALE GENOMIC DNA]</scope>
    <source>
        <strain evidence="16 17">DSM 22228</strain>
    </source>
</reference>
<comment type="caution">
    <text evidence="16">The sequence shown here is derived from an EMBL/GenBank/DDBJ whole genome shotgun (WGS) entry which is preliminary data.</text>
</comment>
<dbReference type="PANTHER" id="PTHR42755:SF1">
    <property type="entry name" value="3-DEOXY-D-MANNO-OCTULOSONIC ACID TRANSFERASE, MITOCHONDRIAL-RELATED"/>
    <property type="match status" value="1"/>
</dbReference>
<dbReference type="PANTHER" id="PTHR42755">
    <property type="entry name" value="3-DEOXY-MANNO-OCTULOSONATE CYTIDYLYLTRANSFERASE"/>
    <property type="match status" value="1"/>
</dbReference>
<evidence type="ECO:0000256" key="3">
    <source>
        <dbReference type="ARBA" id="ARBA00006380"/>
    </source>
</evidence>
<dbReference type="FunFam" id="3.40.50.11720:FF:000001">
    <property type="entry name" value="3-deoxy-D-manno-octulosonic acid transferase"/>
    <property type="match status" value="1"/>
</dbReference>
<sequence>MQYLYTCLLYLFQPLVWLRLLWRSRKAPDYRKRWLERYGFCRGKVKPHGILVHSVSVGETIAAIPLIRQLQQHYPDLPITVTTMTPTGSQQVKKVLADSVSHVYLPYDLPCALRRFLTILQPKIVIIMETELWPNLICALNKRHIPLVIANARLSQRSSNRYAKLGRAINKLMSNIPHIAAQNALDGERFIQLGLPKSHLTVTGSIKFDIVLSEELKQKIMHLKTTWQHNRPVWIAASTHQGEDDIILMAHKQLTKSYPNLLLILVPRHPERFITVEKRIAEYGFNYQLRSDHAIPSLTTSVVLGNTMGELLLLYGLADIAFVGGSLVDRGGHNPLEPALHHLPVIMGPSYFNFNVICQQLIAANGLLITQHTKESLAQSVNELLKNNQLKKTMGNNAYQVLQQNQGALARLVKVIDNQLSDKQSRDTQ</sequence>
<evidence type="ECO:0000259" key="15">
    <source>
        <dbReference type="Pfam" id="PF04413"/>
    </source>
</evidence>
<proteinExistence type="inferred from homology"/>
<evidence type="ECO:0000256" key="10">
    <source>
        <dbReference type="ARBA" id="ARBA00049183"/>
    </source>
</evidence>
<keyword evidence="17" id="KW-1185">Reference proteome</keyword>
<organism evidence="16 17">
    <name type="scientific">Orbus hercynius</name>
    <dbReference type="NCBI Taxonomy" id="593135"/>
    <lineage>
        <taxon>Bacteria</taxon>
        <taxon>Pseudomonadati</taxon>
        <taxon>Pseudomonadota</taxon>
        <taxon>Gammaproteobacteria</taxon>
        <taxon>Orbales</taxon>
        <taxon>Orbaceae</taxon>
        <taxon>Orbus</taxon>
    </lineage>
</organism>
<evidence type="ECO:0000256" key="6">
    <source>
        <dbReference type="ARBA" id="ARBA00022519"/>
    </source>
</evidence>
<dbReference type="Gene3D" id="3.40.50.2000">
    <property type="entry name" value="Glycogen Phosphorylase B"/>
    <property type="match status" value="1"/>
</dbReference>
<dbReference type="EC" id="2.4.99.12" evidence="4 13"/>
<evidence type="ECO:0000256" key="5">
    <source>
        <dbReference type="ARBA" id="ARBA00019077"/>
    </source>
</evidence>
<comment type="function">
    <text evidence="13">Involved in lipopolysaccharide (LPS) biosynthesis. Catalyzes the transfer of 3-deoxy-D-manno-octulosonate (Kdo) residue(s) from CMP-Kdo to lipid IV(A), the tetraacyldisaccharide-1,4'-bisphosphate precursor of lipid A.</text>
</comment>
<feature type="site" description="Transition state stabilizer" evidence="12">
    <location>
        <position position="129"/>
    </location>
</feature>
<accession>A0A495RAC1</accession>
<dbReference type="Pfam" id="PF04413">
    <property type="entry name" value="Glycos_transf_N"/>
    <property type="match status" value="1"/>
</dbReference>
<keyword evidence="6" id="KW-0997">Cell inner membrane</keyword>
<dbReference type="NCBIfam" id="NF004385">
    <property type="entry name" value="PRK05749.1-1"/>
    <property type="match status" value="1"/>
</dbReference>
<comment type="subcellular location">
    <subcellularLocation>
        <location evidence="1">Cell inner membrane</location>
        <topology evidence="1">Single-pass membrane protein</topology>
        <orientation evidence="1">Cytoplasmic side</orientation>
    </subcellularLocation>
    <subcellularLocation>
        <location evidence="13">Cell membrane</location>
    </subcellularLocation>
</comment>
<dbReference type="GO" id="GO:0009245">
    <property type="term" value="P:lipid A biosynthetic process"/>
    <property type="evidence" value="ECO:0007669"/>
    <property type="project" value="TreeGrafter"/>
</dbReference>
<evidence type="ECO:0000256" key="8">
    <source>
        <dbReference type="ARBA" id="ARBA00022968"/>
    </source>
</evidence>
<feature type="site" description="Transition state stabilizer" evidence="12">
    <location>
        <position position="207"/>
    </location>
</feature>
<comment type="catalytic activity">
    <reaction evidence="10 13">
        <text>lipid IVA (E. coli) + CMP-3-deoxy-beta-D-manno-octulosonate = alpha-Kdo-(2-&gt;6)-lipid IVA (E. coli) + CMP + H(+)</text>
        <dbReference type="Rhea" id="RHEA:28066"/>
        <dbReference type="ChEBI" id="CHEBI:15378"/>
        <dbReference type="ChEBI" id="CHEBI:58603"/>
        <dbReference type="ChEBI" id="CHEBI:60364"/>
        <dbReference type="ChEBI" id="CHEBI:60377"/>
        <dbReference type="ChEBI" id="CHEBI:85987"/>
        <dbReference type="EC" id="2.4.99.12"/>
    </reaction>
</comment>
<keyword evidence="8" id="KW-0735">Signal-anchor</keyword>
<evidence type="ECO:0000256" key="12">
    <source>
        <dbReference type="PIRSR" id="PIRSR639901-2"/>
    </source>
</evidence>
<dbReference type="Proteomes" id="UP000278542">
    <property type="component" value="Unassembled WGS sequence"/>
</dbReference>
<keyword evidence="7 13" id="KW-0808">Transferase</keyword>
<dbReference type="GO" id="GO:0005886">
    <property type="term" value="C:plasma membrane"/>
    <property type="evidence" value="ECO:0007669"/>
    <property type="project" value="UniProtKB-SubCell"/>
</dbReference>
<evidence type="ECO:0000256" key="2">
    <source>
        <dbReference type="ARBA" id="ARBA00004713"/>
    </source>
</evidence>
<evidence type="ECO:0000256" key="13">
    <source>
        <dbReference type="RuleBase" id="RU365103"/>
    </source>
</evidence>
<evidence type="ECO:0000313" key="17">
    <source>
        <dbReference type="Proteomes" id="UP000278542"/>
    </source>
</evidence>
<evidence type="ECO:0000256" key="9">
    <source>
        <dbReference type="ARBA" id="ARBA00031445"/>
    </source>
</evidence>
<dbReference type="SUPFAM" id="SSF53756">
    <property type="entry name" value="UDP-Glycosyltransferase/glycogen phosphorylase"/>
    <property type="match status" value="1"/>
</dbReference>
<evidence type="ECO:0000259" key="14">
    <source>
        <dbReference type="Pfam" id="PF00534"/>
    </source>
</evidence>
<feature type="domain" description="Glycosyl transferase family 1" evidence="14">
    <location>
        <begin position="237"/>
        <end position="400"/>
    </location>
</feature>
<dbReference type="GO" id="GO:0009244">
    <property type="term" value="P:lipopolysaccharide core region biosynthetic process"/>
    <property type="evidence" value="ECO:0007669"/>
    <property type="project" value="UniProtKB-UniRule"/>
</dbReference>
<evidence type="ECO:0000256" key="4">
    <source>
        <dbReference type="ARBA" id="ARBA00012621"/>
    </source>
</evidence>
<gene>
    <name evidence="16" type="ORF">DES39_2117</name>
</gene>
<evidence type="ECO:0000256" key="7">
    <source>
        <dbReference type="ARBA" id="ARBA00022679"/>
    </source>
</evidence>
<protein>
    <recommendedName>
        <fullName evidence="5 13">3-deoxy-D-manno-octulosonic acid transferase</fullName>
        <shortName evidence="13">Kdo transferase</shortName>
        <ecNumber evidence="4 13">2.4.99.12</ecNumber>
    </recommendedName>
    <alternativeName>
        <fullName evidence="9 13">Lipid IV(A) 3-deoxy-D-manno-octulosonic acid transferase</fullName>
    </alternativeName>
</protein>
<dbReference type="InterPro" id="IPR038107">
    <property type="entry name" value="Glycos_transf_N_sf"/>
</dbReference>
<dbReference type="Gene3D" id="3.40.50.11720">
    <property type="entry name" value="3-Deoxy-D-manno-octulosonic-acid transferase, N-terminal domain"/>
    <property type="match status" value="1"/>
</dbReference>